<evidence type="ECO:0000256" key="1">
    <source>
        <dbReference type="ARBA" id="ARBA00005361"/>
    </source>
</evidence>
<feature type="non-terminal residue" evidence="2">
    <location>
        <position position="1"/>
    </location>
</feature>
<evidence type="ECO:0000313" key="2">
    <source>
        <dbReference type="EMBL" id="EDO39030.1"/>
    </source>
</evidence>
<dbReference type="GO" id="GO:0007018">
    <property type="term" value="P:microtubule-based movement"/>
    <property type="evidence" value="ECO:0000318"/>
    <property type="project" value="GO_Central"/>
</dbReference>
<comment type="similarity">
    <text evidence="1">Belongs to the dynein light chain Tctex-type family.</text>
</comment>
<dbReference type="STRING" id="45351.A7SB66"/>
<dbReference type="PhylomeDB" id="A7SB66"/>
<evidence type="ECO:0008006" key="4">
    <source>
        <dbReference type="Google" id="ProtNLM"/>
    </source>
</evidence>
<dbReference type="Gene3D" id="3.30.1140.40">
    <property type="entry name" value="Tctex-1"/>
    <property type="match status" value="1"/>
</dbReference>
<sequence>NTYKMVPDKKIACDKIRDVIRKHLRFLETTEYEVNRCREISKLLSNRILKDLKLLGFPRYKFVSSVCIGQMLGQSVRIASRCVWDTESDNFVSESYESLSLFAVGTVFAVYRE</sequence>
<reference evidence="2 3" key="1">
    <citation type="journal article" date="2007" name="Science">
        <title>Sea anemone genome reveals ancestral eumetazoan gene repertoire and genomic organization.</title>
        <authorList>
            <person name="Putnam N.H."/>
            <person name="Srivastava M."/>
            <person name="Hellsten U."/>
            <person name="Dirks B."/>
            <person name="Chapman J."/>
            <person name="Salamov A."/>
            <person name="Terry A."/>
            <person name="Shapiro H."/>
            <person name="Lindquist E."/>
            <person name="Kapitonov V.V."/>
            <person name="Jurka J."/>
            <person name="Genikhovich G."/>
            <person name="Grigoriev I.V."/>
            <person name="Lucas S.M."/>
            <person name="Steele R.E."/>
            <person name="Finnerty J.R."/>
            <person name="Technau U."/>
            <person name="Martindale M.Q."/>
            <person name="Rokhsar D.S."/>
        </authorList>
    </citation>
    <scope>NUCLEOTIDE SEQUENCE [LARGE SCALE GENOMIC DNA]</scope>
    <source>
        <strain evidence="3">CH2 X CH6</strain>
    </source>
</reference>
<organism evidence="2 3">
    <name type="scientific">Nematostella vectensis</name>
    <name type="common">Starlet sea anemone</name>
    <dbReference type="NCBI Taxonomy" id="45351"/>
    <lineage>
        <taxon>Eukaryota</taxon>
        <taxon>Metazoa</taxon>
        <taxon>Cnidaria</taxon>
        <taxon>Anthozoa</taxon>
        <taxon>Hexacorallia</taxon>
        <taxon>Actiniaria</taxon>
        <taxon>Edwardsiidae</taxon>
        <taxon>Nematostella</taxon>
    </lineage>
</organism>
<dbReference type="Proteomes" id="UP000001593">
    <property type="component" value="Unassembled WGS sequence"/>
</dbReference>
<dbReference type="EMBL" id="DS469614">
    <property type="protein sequence ID" value="EDO39030.1"/>
    <property type="molecule type" value="Genomic_DNA"/>
</dbReference>
<gene>
    <name evidence="2" type="ORF">NEMVEDRAFT_v1g111867</name>
</gene>
<dbReference type="InterPro" id="IPR038586">
    <property type="entry name" value="Tctex-1-like_sf"/>
</dbReference>
<dbReference type="InParanoid" id="A7SB66"/>
<name>A7SB66_NEMVE</name>
<dbReference type="Pfam" id="PF03645">
    <property type="entry name" value="Tctex-1"/>
    <property type="match status" value="1"/>
</dbReference>
<dbReference type="eggNOG" id="KOG4108">
    <property type="taxonomic scope" value="Eukaryota"/>
</dbReference>
<dbReference type="InterPro" id="IPR005334">
    <property type="entry name" value="Tctex-1-like"/>
</dbReference>
<protein>
    <recommendedName>
        <fullName evidence="4">Tctex1 domain-containing protein 1</fullName>
    </recommendedName>
</protein>
<dbReference type="AlphaFoldDB" id="A7SB66"/>
<proteinExistence type="inferred from homology"/>
<dbReference type="OMA" id="TTEYEVN"/>
<dbReference type="HOGENOM" id="CLU_097204_4_3_1"/>
<dbReference type="PANTHER" id="PTHR21255:SF65">
    <property type="entry name" value="TCTEX1 DOMAIN-CONTAINING PROTEIN 2"/>
    <property type="match status" value="1"/>
</dbReference>
<keyword evidence="3" id="KW-1185">Reference proteome</keyword>
<accession>A7SB66</accession>
<dbReference type="GO" id="GO:0005737">
    <property type="term" value="C:cytoplasm"/>
    <property type="evidence" value="ECO:0000318"/>
    <property type="project" value="GO_Central"/>
</dbReference>
<dbReference type="GO" id="GO:0005868">
    <property type="term" value="C:cytoplasmic dynein complex"/>
    <property type="evidence" value="ECO:0000318"/>
    <property type="project" value="GO_Central"/>
</dbReference>
<dbReference type="GO" id="GO:0045505">
    <property type="term" value="F:dynein intermediate chain binding"/>
    <property type="evidence" value="ECO:0000318"/>
    <property type="project" value="GO_Central"/>
</dbReference>
<dbReference type="CDD" id="cd21451">
    <property type="entry name" value="DLC-like_TCTEX1D"/>
    <property type="match status" value="1"/>
</dbReference>
<evidence type="ECO:0000313" key="3">
    <source>
        <dbReference type="Proteomes" id="UP000001593"/>
    </source>
</evidence>
<dbReference type="PANTHER" id="PTHR21255">
    <property type="entry name" value="T-COMPLEX-ASSOCIATED-TESTIS-EXPRESSED 1/ DYNEIN LIGHT CHAIN"/>
    <property type="match status" value="1"/>
</dbReference>